<reference evidence="7" key="1">
    <citation type="journal article" date="1998" name="Int. J. Syst. Bacteriol. 48 Pt">
        <title>Thermococcus guaymasensis sp. nov. and Thermococcus aggregans sp. nov., two novel thermophilic archaea isolated from the Guaymas Basin hydrothermal vent site.</title>
        <authorList>
            <person name="Canganella F."/>
            <person name="Jones W.J."/>
            <person name="Gambacorta A."/>
            <person name="Antranikian G."/>
        </authorList>
    </citation>
    <scope>NUCLEOTIDE SEQUENCE</scope>
    <source>
        <strain evidence="7">TY</strain>
    </source>
</reference>
<keyword evidence="8" id="KW-1185">Reference proteome</keyword>
<evidence type="ECO:0000256" key="2">
    <source>
        <dbReference type="ARBA" id="ARBA00009012"/>
    </source>
</evidence>
<feature type="transmembrane region" description="Helical" evidence="6">
    <location>
        <begin position="31"/>
        <end position="60"/>
    </location>
</feature>
<dbReference type="GO" id="GO:0016020">
    <property type="term" value="C:membrane"/>
    <property type="evidence" value="ECO:0007669"/>
    <property type="project" value="UniProtKB-SubCell"/>
</dbReference>
<keyword evidence="5 6" id="KW-0472">Membrane</keyword>
<dbReference type="EMBL" id="CP099582">
    <property type="protein sequence ID" value="USS41314.1"/>
    <property type="molecule type" value="Genomic_DNA"/>
</dbReference>
<evidence type="ECO:0000256" key="5">
    <source>
        <dbReference type="ARBA" id="ARBA00023136"/>
    </source>
</evidence>
<dbReference type="PANTHER" id="PTHR13353">
    <property type="entry name" value="TRANSMEMBRANE PROTEIN 19"/>
    <property type="match status" value="1"/>
</dbReference>
<dbReference type="Proteomes" id="UP001055732">
    <property type="component" value="Chromosome"/>
</dbReference>
<feature type="transmembrane region" description="Helical" evidence="6">
    <location>
        <begin position="81"/>
        <end position="101"/>
    </location>
</feature>
<evidence type="ECO:0000256" key="4">
    <source>
        <dbReference type="ARBA" id="ARBA00022989"/>
    </source>
</evidence>
<gene>
    <name evidence="7" type="ORF">NF865_03735</name>
</gene>
<proteinExistence type="inferred from homology"/>
<protein>
    <submittedName>
        <fullName evidence="7">TIGR00297 family protein</fullName>
    </submittedName>
</protein>
<dbReference type="AlphaFoldDB" id="A0A9E7MYS5"/>
<dbReference type="PANTHER" id="PTHR13353:SF5">
    <property type="entry name" value="TRANSMEMBRANE PROTEIN 19"/>
    <property type="match status" value="1"/>
</dbReference>
<evidence type="ECO:0000256" key="6">
    <source>
        <dbReference type="SAM" id="Phobius"/>
    </source>
</evidence>
<evidence type="ECO:0000313" key="7">
    <source>
        <dbReference type="EMBL" id="USS41314.1"/>
    </source>
</evidence>
<organism evidence="7 8">
    <name type="scientific">Thermococcus aggregans</name>
    <dbReference type="NCBI Taxonomy" id="110163"/>
    <lineage>
        <taxon>Archaea</taxon>
        <taxon>Methanobacteriati</taxon>
        <taxon>Methanobacteriota</taxon>
        <taxon>Thermococci</taxon>
        <taxon>Thermococcales</taxon>
        <taxon>Thermococcaceae</taxon>
        <taxon>Thermococcus</taxon>
    </lineage>
</organism>
<feature type="transmembrane region" description="Helical" evidence="6">
    <location>
        <begin position="182"/>
        <end position="203"/>
    </location>
</feature>
<accession>A0A9E7MYS5</accession>
<evidence type="ECO:0000256" key="1">
    <source>
        <dbReference type="ARBA" id="ARBA00004141"/>
    </source>
</evidence>
<sequence>MDITTIAVIALLGTLAYKVKALDGKGVSAAVLIGTTTIVFGGVFPFLALLTFVLLGVLATKYRLAEKIKKGIAQEGKGIRSWQNVLGNGLATVIFLLIEYYTKQDVFWAATFSSIATANADTLASELGKVFGKVPRMITTLKPAEVGENGAVSWQGEIIALIGAFIISIFAVFLTTQKVEMLLAVTLGGFIGCNIDSLIGATLENRGIVNNHHTNFLATLLGGIIGGAIFLSLL</sequence>
<keyword evidence="4 6" id="KW-1133">Transmembrane helix</keyword>
<comment type="subcellular location">
    <subcellularLocation>
        <location evidence="1">Membrane</location>
        <topology evidence="1">Multi-pass membrane protein</topology>
    </subcellularLocation>
</comment>
<dbReference type="RefSeq" id="WP_253305255.1">
    <property type="nucleotide sequence ID" value="NZ_CP099582.1"/>
</dbReference>
<feature type="transmembrane region" description="Helical" evidence="6">
    <location>
        <begin position="215"/>
        <end position="233"/>
    </location>
</feature>
<feature type="transmembrane region" description="Helical" evidence="6">
    <location>
        <begin position="158"/>
        <end position="175"/>
    </location>
</feature>
<dbReference type="InterPro" id="IPR002794">
    <property type="entry name" value="DUF92_TMEM19"/>
</dbReference>
<evidence type="ECO:0000256" key="3">
    <source>
        <dbReference type="ARBA" id="ARBA00022692"/>
    </source>
</evidence>
<evidence type="ECO:0000313" key="8">
    <source>
        <dbReference type="Proteomes" id="UP001055732"/>
    </source>
</evidence>
<keyword evidence="3 6" id="KW-0812">Transmembrane</keyword>
<reference evidence="7" key="2">
    <citation type="submission" date="2022-06" db="EMBL/GenBank/DDBJ databases">
        <authorList>
            <person name="Park Y.-J."/>
        </authorList>
    </citation>
    <scope>NUCLEOTIDE SEQUENCE</scope>
    <source>
        <strain evidence="7">TY</strain>
    </source>
</reference>
<dbReference type="Pfam" id="PF01940">
    <property type="entry name" value="DUF92"/>
    <property type="match status" value="1"/>
</dbReference>
<comment type="similarity">
    <text evidence="2">Belongs to the TMEM19 family.</text>
</comment>
<name>A0A9E7MYS5_THEAG</name>
<dbReference type="KEGG" id="tagg:NF865_03735"/>